<evidence type="ECO:0000313" key="2">
    <source>
        <dbReference type="Proteomes" id="UP001239111"/>
    </source>
</evidence>
<dbReference type="EMBL" id="CM056742">
    <property type="protein sequence ID" value="KAJ8679895.1"/>
    <property type="molecule type" value="Genomic_DNA"/>
</dbReference>
<dbReference type="Proteomes" id="UP001239111">
    <property type="component" value="Chromosome 2"/>
</dbReference>
<gene>
    <name evidence="1" type="ORF">QAD02_015682</name>
</gene>
<comment type="caution">
    <text evidence="1">The sequence shown here is derived from an EMBL/GenBank/DDBJ whole genome shotgun (WGS) entry which is preliminary data.</text>
</comment>
<evidence type="ECO:0000313" key="1">
    <source>
        <dbReference type="EMBL" id="KAJ8679895.1"/>
    </source>
</evidence>
<proteinExistence type="predicted"/>
<protein>
    <submittedName>
        <fullName evidence="1">Uncharacterized protein</fullName>
    </submittedName>
</protein>
<organism evidence="1 2">
    <name type="scientific">Eretmocerus hayati</name>
    <dbReference type="NCBI Taxonomy" id="131215"/>
    <lineage>
        <taxon>Eukaryota</taxon>
        <taxon>Metazoa</taxon>
        <taxon>Ecdysozoa</taxon>
        <taxon>Arthropoda</taxon>
        <taxon>Hexapoda</taxon>
        <taxon>Insecta</taxon>
        <taxon>Pterygota</taxon>
        <taxon>Neoptera</taxon>
        <taxon>Endopterygota</taxon>
        <taxon>Hymenoptera</taxon>
        <taxon>Apocrita</taxon>
        <taxon>Proctotrupomorpha</taxon>
        <taxon>Chalcidoidea</taxon>
        <taxon>Aphelinidae</taxon>
        <taxon>Aphelininae</taxon>
        <taxon>Eretmocerus</taxon>
    </lineage>
</organism>
<accession>A0ACC2P909</accession>
<name>A0ACC2P909_9HYME</name>
<keyword evidence="2" id="KW-1185">Reference proteome</keyword>
<reference evidence="1" key="1">
    <citation type="submission" date="2023-04" db="EMBL/GenBank/DDBJ databases">
        <title>A chromosome-level genome assembly of the parasitoid wasp Eretmocerus hayati.</title>
        <authorList>
            <person name="Zhong Y."/>
            <person name="Liu S."/>
            <person name="Liu Y."/>
        </authorList>
    </citation>
    <scope>NUCLEOTIDE SEQUENCE</scope>
    <source>
        <strain evidence="1">ZJU_SS_LIU_2023</strain>
    </source>
</reference>
<sequence>MEESSYHDRESLIDSSARRLSESRPMVYKPHTGFSGRASIDKPTLQKTVLNSYLKETLKISEFVPRSDERGRSVEKTLSGAKRNRDSVGRESSILQWQPKSFQDKQSTPVFKDQSDSTSQAKSYSPDVKRLSHSSIHNQFKDEPQQHVENAIDRNEVREPPKCANVNFQSQKMNDLVINDKITTIHQKVQVDPTNSALRHSTSNASLGMMETPMKMPQGSSRPNPCNSHRNIFETPQNKAGDDFSKNPIQTPATIFSHWSQHHMAQTPVQGKILANKELMQTPSDQRHYSKHETPRFYSAENKSIRRPLAETMFSGPPPAGHLPRLQEVSNESLSPQTPKESPTEKGIESEQKHAMSVPVTIHESKENRNPNPCDVTKKDSQSLEQSKLSALDKRYMTSHLDSKVNTNCSNNMYYNNPQVPIAVPSHEVNHQLRERHTVPQPIKNIVRSPNSHQSVSSNSRECQNSQKAKTEVRESGIITQPSKLESQESKSSHQPVKQESRGSHQPIVNQTNSTSSVMKELSLKKPKVITVNNVNYLKLGVLGHGMSCEVIKVQDLSTSEFRAIKCVNLSQMDRDAAQGCLQEICLLDKLKAPCVVNMYSFEIKEPWVFVVMEIGDTDLSSLLKSMLLEKRQIPLTMALYYWTEMLTAVKHIHDNGVIHSDLKPANFLLVRGRLKLIDFGIASSVSGDMTSVVKNNTVGTLNYISPEALMDVNGGNDSPNHHTKFKISYKSDVWSLGCILYSLVYGKTPFHNVRQQWAKINAITDPKFKISFPKMSGTEQVPLILIDVMHKCLQRDPKVRPTVDNLLSVQYLQNNFSPIVIPKIPDNIISKIRNCLDESEWETFKESLDVRRK</sequence>